<comment type="subcellular location">
    <subcellularLocation>
        <location evidence="10">Cell inner membrane</location>
        <topology evidence="10">Multi-pass membrane protein</topology>
    </subcellularLocation>
    <subcellularLocation>
        <location evidence="1">Cell membrane</location>
        <topology evidence="1">Multi-pass membrane protein</topology>
    </subcellularLocation>
</comment>
<keyword evidence="5 10" id="KW-1003">Cell membrane</keyword>
<gene>
    <name evidence="12" type="primary">pstA</name>
    <name evidence="12" type="ORF">ACFPOE_08110</name>
</gene>
<feature type="transmembrane region" description="Helical" evidence="10">
    <location>
        <begin position="261"/>
        <end position="283"/>
    </location>
</feature>
<dbReference type="EMBL" id="JBHSMF010000006">
    <property type="protein sequence ID" value="MFC5497494.1"/>
    <property type="molecule type" value="Genomic_DNA"/>
</dbReference>
<evidence type="ECO:0000256" key="8">
    <source>
        <dbReference type="ARBA" id="ARBA00022989"/>
    </source>
</evidence>
<feature type="transmembrane region" description="Helical" evidence="10">
    <location>
        <begin position="21"/>
        <end position="45"/>
    </location>
</feature>
<sequence>MLRKADAARGRELKYAVRKRVNLVALTLSLLAMVFGIFWLVWILWDTVRLGLGGLTWATLTQMTPPPNEAGGIANAIYGSFLMVALATFVATPVGIMAGIYLAEYDLKGWLGSLTRFVNDILLSAPSIVIGLFVYTVVVARFKSFSGWAGIAALALIVVPVVIRTTENMLMLVPAGLREAAYALGAPKWKVIMSITLRAARAGVVTGVLLAVARISGETAPLLFTSLSNQFWTSSLSGPVASLPVTIFKFAMSPYENWQQLAWAGVFLITIAVLGLNILARVLTRSKI</sequence>
<dbReference type="PANTHER" id="PTHR42922:SF1">
    <property type="entry name" value="PHOSPHATE TRANSPORT SYSTEM PERMEASE PROTEIN PSTA"/>
    <property type="match status" value="1"/>
</dbReference>
<keyword evidence="9 10" id="KW-0472">Membrane</keyword>
<dbReference type="SUPFAM" id="SSF161098">
    <property type="entry name" value="MetI-like"/>
    <property type="match status" value="1"/>
</dbReference>
<keyword evidence="4" id="KW-0813">Transport</keyword>
<accession>A0ABW0NC61</accession>
<feature type="transmembrane region" description="Helical" evidence="10">
    <location>
        <begin position="199"/>
        <end position="217"/>
    </location>
</feature>
<evidence type="ECO:0000256" key="2">
    <source>
        <dbReference type="ARBA" id="ARBA00007069"/>
    </source>
</evidence>
<evidence type="ECO:0000313" key="12">
    <source>
        <dbReference type="EMBL" id="MFC5497494.1"/>
    </source>
</evidence>
<feature type="transmembrane region" description="Helical" evidence="10">
    <location>
        <begin position="76"/>
        <end position="101"/>
    </location>
</feature>
<proteinExistence type="inferred from homology"/>
<evidence type="ECO:0000313" key="13">
    <source>
        <dbReference type="Proteomes" id="UP001596037"/>
    </source>
</evidence>
<evidence type="ECO:0000256" key="5">
    <source>
        <dbReference type="ARBA" id="ARBA00022475"/>
    </source>
</evidence>
<reference evidence="13" key="1">
    <citation type="journal article" date="2019" name="Int. J. Syst. Evol. Microbiol.">
        <title>The Global Catalogue of Microorganisms (GCM) 10K type strain sequencing project: providing services to taxonomists for standard genome sequencing and annotation.</title>
        <authorList>
            <consortium name="The Broad Institute Genomics Platform"/>
            <consortium name="The Broad Institute Genome Sequencing Center for Infectious Disease"/>
            <person name="Wu L."/>
            <person name="Ma J."/>
        </authorList>
    </citation>
    <scope>NUCLEOTIDE SEQUENCE [LARGE SCALE GENOMIC DNA]</scope>
    <source>
        <strain evidence="13">CCUG 57401</strain>
    </source>
</reference>
<comment type="similarity">
    <text evidence="2 10">Belongs to the binding-protein-dependent transport system permease family. CysTW subfamily.</text>
</comment>
<dbReference type="Proteomes" id="UP001596037">
    <property type="component" value="Unassembled WGS sequence"/>
</dbReference>
<dbReference type="InterPro" id="IPR051408">
    <property type="entry name" value="Phosphate_transprt_permease"/>
</dbReference>
<evidence type="ECO:0000256" key="7">
    <source>
        <dbReference type="ARBA" id="ARBA00022692"/>
    </source>
</evidence>
<dbReference type="InterPro" id="IPR000515">
    <property type="entry name" value="MetI-like"/>
</dbReference>
<dbReference type="RefSeq" id="WP_376850621.1">
    <property type="nucleotide sequence ID" value="NZ_JBHSMF010000006.1"/>
</dbReference>
<keyword evidence="7 10" id="KW-0812">Transmembrane</keyword>
<dbReference type="CDD" id="cd06261">
    <property type="entry name" value="TM_PBP2"/>
    <property type="match status" value="1"/>
</dbReference>
<dbReference type="InterPro" id="IPR035906">
    <property type="entry name" value="MetI-like_sf"/>
</dbReference>
<feature type="transmembrane region" description="Helical" evidence="10">
    <location>
        <begin position="145"/>
        <end position="163"/>
    </location>
</feature>
<dbReference type="InterPro" id="IPR005672">
    <property type="entry name" value="Phosphate_PstA"/>
</dbReference>
<dbReference type="NCBIfam" id="TIGR00974">
    <property type="entry name" value="3a0107s02c"/>
    <property type="match status" value="1"/>
</dbReference>
<feature type="transmembrane region" description="Helical" evidence="10">
    <location>
        <begin position="121"/>
        <end position="139"/>
    </location>
</feature>
<keyword evidence="13" id="KW-1185">Reference proteome</keyword>
<dbReference type="PANTHER" id="PTHR42922">
    <property type="entry name" value="PHOSPHATE TRANSPORT SYSTEM PERMEASE PROTEIN PSTA"/>
    <property type="match status" value="1"/>
</dbReference>
<evidence type="ECO:0000256" key="3">
    <source>
        <dbReference type="ARBA" id="ARBA00016864"/>
    </source>
</evidence>
<evidence type="ECO:0000256" key="6">
    <source>
        <dbReference type="ARBA" id="ARBA00022592"/>
    </source>
</evidence>
<dbReference type="Gene3D" id="1.10.3720.10">
    <property type="entry name" value="MetI-like"/>
    <property type="match status" value="1"/>
</dbReference>
<dbReference type="NCBIfam" id="NF008430">
    <property type="entry name" value="PRK11268.1"/>
    <property type="match status" value="1"/>
</dbReference>
<keyword evidence="8 10" id="KW-1133">Transmembrane helix</keyword>
<evidence type="ECO:0000259" key="11">
    <source>
        <dbReference type="PROSITE" id="PS50928"/>
    </source>
</evidence>
<evidence type="ECO:0000256" key="10">
    <source>
        <dbReference type="RuleBase" id="RU363043"/>
    </source>
</evidence>
<name>A0ABW0NC61_9BURK</name>
<evidence type="ECO:0000256" key="9">
    <source>
        <dbReference type="ARBA" id="ARBA00023136"/>
    </source>
</evidence>
<comment type="caution">
    <text evidence="12">The sequence shown here is derived from an EMBL/GenBank/DDBJ whole genome shotgun (WGS) entry which is preliminary data.</text>
</comment>
<dbReference type="Pfam" id="PF00528">
    <property type="entry name" value="BPD_transp_1"/>
    <property type="match status" value="1"/>
</dbReference>
<dbReference type="PROSITE" id="PS50928">
    <property type="entry name" value="ABC_TM1"/>
    <property type="match status" value="1"/>
</dbReference>
<evidence type="ECO:0000256" key="4">
    <source>
        <dbReference type="ARBA" id="ARBA00022448"/>
    </source>
</evidence>
<keyword evidence="6" id="KW-0592">Phosphate transport</keyword>
<protein>
    <recommendedName>
        <fullName evidence="3 10">Phosphate transport system permease protein PstA</fullName>
    </recommendedName>
</protein>
<organism evidence="12 13">
    <name type="scientific">Caenimonas terrae</name>
    <dbReference type="NCBI Taxonomy" id="696074"/>
    <lineage>
        <taxon>Bacteria</taxon>
        <taxon>Pseudomonadati</taxon>
        <taxon>Pseudomonadota</taxon>
        <taxon>Betaproteobacteria</taxon>
        <taxon>Burkholderiales</taxon>
        <taxon>Comamonadaceae</taxon>
        <taxon>Caenimonas</taxon>
    </lineage>
</organism>
<evidence type="ECO:0000256" key="1">
    <source>
        <dbReference type="ARBA" id="ARBA00004651"/>
    </source>
</evidence>
<feature type="domain" description="ABC transmembrane type-1" evidence="11">
    <location>
        <begin position="77"/>
        <end position="280"/>
    </location>
</feature>